<organism evidence="1 2">
    <name type="scientific">Acaulospora colombiana</name>
    <dbReference type="NCBI Taxonomy" id="27376"/>
    <lineage>
        <taxon>Eukaryota</taxon>
        <taxon>Fungi</taxon>
        <taxon>Fungi incertae sedis</taxon>
        <taxon>Mucoromycota</taxon>
        <taxon>Glomeromycotina</taxon>
        <taxon>Glomeromycetes</taxon>
        <taxon>Diversisporales</taxon>
        <taxon>Acaulosporaceae</taxon>
        <taxon>Acaulospora</taxon>
    </lineage>
</organism>
<accession>A0ACA9R4U5</accession>
<keyword evidence="2" id="KW-1185">Reference proteome</keyword>
<dbReference type="Proteomes" id="UP000789525">
    <property type="component" value="Unassembled WGS sequence"/>
</dbReference>
<sequence>MSLGMVHQVDNSFDANDFFHPVLADLPTIMESDELQSSNPGILVSSPTDGGSLQNPLDLEIMEASEKNISTVPSTNHTFIVTRPSTPDTDKTAVDLGNGAVESLSALPPSRGNSRPVTPNSDKIIKHSSTSQLNASRSQTPDAIRRISRSKNRSSPTP</sequence>
<reference evidence="1" key="1">
    <citation type="submission" date="2021-06" db="EMBL/GenBank/DDBJ databases">
        <authorList>
            <person name="Kallberg Y."/>
            <person name="Tangrot J."/>
            <person name="Rosling A."/>
        </authorList>
    </citation>
    <scope>NUCLEOTIDE SEQUENCE</scope>
    <source>
        <strain evidence="1">CL356</strain>
    </source>
</reference>
<protein>
    <submittedName>
        <fullName evidence="1">9098_t:CDS:1</fullName>
    </submittedName>
</protein>
<evidence type="ECO:0000313" key="2">
    <source>
        <dbReference type="Proteomes" id="UP000789525"/>
    </source>
</evidence>
<feature type="non-terminal residue" evidence="1">
    <location>
        <position position="158"/>
    </location>
</feature>
<gene>
    <name evidence="1" type="ORF">ACOLOM_LOCUS14133</name>
</gene>
<proteinExistence type="predicted"/>
<comment type="caution">
    <text evidence="1">The sequence shown here is derived from an EMBL/GenBank/DDBJ whole genome shotgun (WGS) entry which is preliminary data.</text>
</comment>
<dbReference type="EMBL" id="CAJVPT010068640">
    <property type="protein sequence ID" value="CAG8776815.1"/>
    <property type="molecule type" value="Genomic_DNA"/>
</dbReference>
<name>A0ACA9R4U5_9GLOM</name>
<evidence type="ECO:0000313" key="1">
    <source>
        <dbReference type="EMBL" id="CAG8776815.1"/>
    </source>
</evidence>